<evidence type="ECO:0000313" key="1">
    <source>
        <dbReference type="EMBL" id="WXB18362.1"/>
    </source>
</evidence>
<evidence type="ECO:0000313" key="2">
    <source>
        <dbReference type="Proteomes" id="UP001370348"/>
    </source>
</evidence>
<organism evidence="1 2">
    <name type="scientific">Pendulispora albinea</name>
    <dbReference type="NCBI Taxonomy" id="2741071"/>
    <lineage>
        <taxon>Bacteria</taxon>
        <taxon>Pseudomonadati</taxon>
        <taxon>Myxococcota</taxon>
        <taxon>Myxococcia</taxon>
        <taxon>Myxococcales</taxon>
        <taxon>Sorangiineae</taxon>
        <taxon>Pendulisporaceae</taxon>
        <taxon>Pendulispora</taxon>
    </lineage>
</organism>
<dbReference type="Proteomes" id="UP001370348">
    <property type="component" value="Chromosome"/>
</dbReference>
<reference evidence="1 2" key="1">
    <citation type="submission" date="2021-12" db="EMBL/GenBank/DDBJ databases">
        <title>Discovery of the Pendulisporaceae a myxobacterial family with distinct sporulation behavior and unique specialized metabolism.</title>
        <authorList>
            <person name="Garcia R."/>
            <person name="Popoff A."/>
            <person name="Bader C.D."/>
            <person name="Loehr J."/>
            <person name="Walesch S."/>
            <person name="Walt C."/>
            <person name="Boldt J."/>
            <person name="Bunk B."/>
            <person name="Haeckl F.J.F.P.J."/>
            <person name="Gunesch A.P."/>
            <person name="Birkelbach J."/>
            <person name="Nuebel U."/>
            <person name="Pietschmann T."/>
            <person name="Bach T."/>
            <person name="Mueller R."/>
        </authorList>
    </citation>
    <scope>NUCLEOTIDE SEQUENCE [LARGE SCALE GENOMIC DNA]</scope>
    <source>
        <strain evidence="1 2">MSr11954</strain>
    </source>
</reference>
<gene>
    <name evidence="1" type="ORF">LZC94_14065</name>
</gene>
<dbReference type="RefSeq" id="WP_394827993.1">
    <property type="nucleotide sequence ID" value="NZ_CP089984.1"/>
</dbReference>
<accession>A0ABZ2M782</accession>
<dbReference type="EMBL" id="CP089984">
    <property type="protein sequence ID" value="WXB18362.1"/>
    <property type="molecule type" value="Genomic_DNA"/>
</dbReference>
<sequence length="137" mass="14986">MADLDDKVRNFNGTRRADEIREGGLLGTWFGLSLGFAENVVRVSHSVFQDTVREVGERTRSTIAWAEGFPRGAFNVARSVFDAGDFLVRDGLSRIERGTLTAVSTFDRTGEDVRQVTGRAVVQVVGPARDGTIIQPS</sequence>
<protein>
    <submittedName>
        <fullName evidence="1">Uncharacterized protein</fullName>
    </submittedName>
</protein>
<name>A0ABZ2M782_9BACT</name>
<proteinExistence type="predicted"/>
<keyword evidence="2" id="KW-1185">Reference proteome</keyword>